<feature type="non-terminal residue" evidence="1">
    <location>
        <position position="134"/>
    </location>
</feature>
<dbReference type="Pfam" id="PF13306">
    <property type="entry name" value="LRR_5"/>
    <property type="match status" value="1"/>
</dbReference>
<proteinExistence type="predicted"/>
<evidence type="ECO:0000313" key="2">
    <source>
        <dbReference type="Proteomes" id="UP001224775"/>
    </source>
</evidence>
<dbReference type="EMBL" id="JATAAI010000050">
    <property type="protein sequence ID" value="KAK1733369.1"/>
    <property type="molecule type" value="Genomic_DNA"/>
</dbReference>
<accession>A0AAD8XTN9</accession>
<reference evidence="1" key="1">
    <citation type="submission" date="2023-06" db="EMBL/GenBank/DDBJ databases">
        <title>Survivors Of The Sea: Transcriptome response of Skeletonema marinoi to long-term dormancy.</title>
        <authorList>
            <person name="Pinder M.I.M."/>
            <person name="Kourtchenko O."/>
            <person name="Robertson E.K."/>
            <person name="Larsson T."/>
            <person name="Maumus F."/>
            <person name="Osuna-Cruz C.M."/>
            <person name="Vancaester E."/>
            <person name="Stenow R."/>
            <person name="Vandepoele K."/>
            <person name="Ploug H."/>
            <person name="Bruchert V."/>
            <person name="Godhe A."/>
            <person name="Topel M."/>
        </authorList>
    </citation>
    <scope>NUCLEOTIDE SEQUENCE</scope>
    <source>
        <strain evidence="1">R05AC</strain>
    </source>
</reference>
<dbReference type="PANTHER" id="PTHR45661">
    <property type="entry name" value="SURFACE ANTIGEN"/>
    <property type="match status" value="1"/>
</dbReference>
<sequence>MMAADGYYIYNGLEAVPLGVTRVRIDESLTVIPAYAFYNNRTIEEVECHDRVKTVEGYAFQHCPSLRIVIMPGVEAVEQEAFYDCFALTDVECDMLERIGHHAFAGCISLGSVYLPSAKIVEDRAFSRCKSLTN</sequence>
<name>A0AAD8XTN9_9STRA</name>
<organism evidence="1 2">
    <name type="scientific">Skeletonema marinoi</name>
    <dbReference type="NCBI Taxonomy" id="267567"/>
    <lineage>
        <taxon>Eukaryota</taxon>
        <taxon>Sar</taxon>
        <taxon>Stramenopiles</taxon>
        <taxon>Ochrophyta</taxon>
        <taxon>Bacillariophyta</taxon>
        <taxon>Coscinodiscophyceae</taxon>
        <taxon>Thalassiosirophycidae</taxon>
        <taxon>Thalassiosirales</taxon>
        <taxon>Skeletonemataceae</taxon>
        <taxon>Skeletonema</taxon>
        <taxon>Skeletonema marinoi-dohrnii complex</taxon>
    </lineage>
</organism>
<protein>
    <submittedName>
        <fullName evidence="1">Leucine-rich repeat domain-containing protein</fullName>
    </submittedName>
</protein>
<dbReference type="Proteomes" id="UP001224775">
    <property type="component" value="Unassembled WGS sequence"/>
</dbReference>
<dbReference type="AlphaFoldDB" id="A0AAD8XTN9"/>
<dbReference type="SUPFAM" id="SSF52058">
    <property type="entry name" value="L domain-like"/>
    <property type="match status" value="1"/>
</dbReference>
<dbReference type="InterPro" id="IPR032675">
    <property type="entry name" value="LRR_dom_sf"/>
</dbReference>
<dbReference type="PANTHER" id="PTHR45661:SF3">
    <property type="entry name" value="IG-LIKE DOMAIN-CONTAINING PROTEIN"/>
    <property type="match status" value="1"/>
</dbReference>
<gene>
    <name evidence="1" type="ORF">QTG54_015928</name>
</gene>
<dbReference type="InterPro" id="IPR053139">
    <property type="entry name" value="Surface_bspA-like"/>
</dbReference>
<dbReference type="InterPro" id="IPR026906">
    <property type="entry name" value="LRR_5"/>
</dbReference>
<evidence type="ECO:0000313" key="1">
    <source>
        <dbReference type="EMBL" id="KAK1733369.1"/>
    </source>
</evidence>
<dbReference type="Gene3D" id="3.80.10.10">
    <property type="entry name" value="Ribonuclease Inhibitor"/>
    <property type="match status" value="1"/>
</dbReference>
<comment type="caution">
    <text evidence="1">The sequence shown here is derived from an EMBL/GenBank/DDBJ whole genome shotgun (WGS) entry which is preliminary data.</text>
</comment>
<keyword evidence="2" id="KW-1185">Reference proteome</keyword>